<comment type="caution">
    <text evidence="1">The sequence shown here is derived from an EMBL/GenBank/DDBJ whole genome shotgun (WGS) entry which is preliminary data.</text>
</comment>
<sequence length="255" mass="27418">MSNGIDGGGERWICSQSLLLQTHDKGYLMMVEEVAGSNHVFLGRLVTVRVPRVEILDIGLTHMWLCSSGIIPPKTANVGSGKIGDVGEGSSSENSDPRFCQFSSDLVAPLVAVQFIRSLNAARIDMGGPKTVPKSRIQSEETKVLKPPERYPHYAESYRDTLGSKQSPPDGTNVSDACSSYGIGITNGKGYASRILQVILAFWSSHGIGAAMYAANCKCIKASVSVEFHLYVNSGVLQAVGWVCASWRGYDGAWA</sequence>
<evidence type="ECO:0000313" key="2">
    <source>
        <dbReference type="Proteomes" id="UP001151760"/>
    </source>
</evidence>
<keyword evidence="2" id="KW-1185">Reference proteome</keyword>
<dbReference type="Proteomes" id="UP001151760">
    <property type="component" value="Unassembled WGS sequence"/>
</dbReference>
<organism evidence="1 2">
    <name type="scientific">Tanacetum coccineum</name>
    <dbReference type="NCBI Taxonomy" id="301880"/>
    <lineage>
        <taxon>Eukaryota</taxon>
        <taxon>Viridiplantae</taxon>
        <taxon>Streptophyta</taxon>
        <taxon>Embryophyta</taxon>
        <taxon>Tracheophyta</taxon>
        <taxon>Spermatophyta</taxon>
        <taxon>Magnoliopsida</taxon>
        <taxon>eudicotyledons</taxon>
        <taxon>Gunneridae</taxon>
        <taxon>Pentapetalae</taxon>
        <taxon>asterids</taxon>
        <taxon>campanulids</taxon>
        <taxon>Asterales</taxon>
        <taxon>Asteraceae</taxon>
        <taxon>Asteroideae</taxon>
        <taxon>Anthemideae</taxon>
        <taxon>Anthemidinae</taxon>
        <taxon>Tanacetum</taxon>
    </lineage>
</organism>
<reference evidence="1" key="1">
    <citation type="journal article" date="2022" name="Int. J. Mol. Sci.">
        <title>Draft Genome of Tanacetum Coccineum: Genomic Comparison of Closely Related Tanacetum-Family Plants.</title>
        <authorList>
            <person name="Yamashiro T."/>
            <person name="Shiraishi A."/>
            <person name="Nakayama K."/>
            <person name="Satake H."/>
        </authorList>
    </citation>
    <scope>NUCLEOTIDE SEQUENCE</scope>
</reference>
<evidence type="ECO:0000313" key="1">
    <source>
        <dbReference type="EMBL" id="GJT00759.1"/>
    </source>
</evidence>
<accession>A0ABQ5AIG5</accession>
<name>A0ABQ5AIG5_9ASTR</name>
<proteinExistence type="predicted"/>
<protein>
    <submittedName>
        <fullName evidence="1">Uncharacterized protein</fullName>
    </submittedName>
</protein>
<gene>
    <name evidence="1" type="ORF">Tco_0821928</name>
</gene>
<reference evidence="1" key="2">
    <citation type="submission" date="2022-01" db="EMBL/GenBank/DDBJ databases">
        <authorList>
            <person name="Yamashiro T."/>
            <person name="Shiraishi A."/>
            <person name="Satake H."/>
            <person name="Nakayama K."/>
        </authorList>
    </citation>
    <scope>NUCLEOTIDE SEQUENCE</scope>
</reference>
<dbReference type="EMBL" id="BQNB010012220">
    <property type="protein sequence ID" value="GJT00759.1"/>
    <property type="molecule type" value="Genomic_DNA"/>
</dbReference>